<comment type="caution">
    <text evidence="1">The sequence shown here is derived from an EMBL/GenBank/DDBJ whole genome shotgun (WGS) entry which is preliminary data.</text>
</comment>
<dbReference type="InParanoid" id="A0A545AL90"/>
<dbReference type="Proteomes" id="UP000317982">
    <property type="component" value="Unassembled WGS sequence"/>
</dbReference>
<dbReference type="EMBL" id="VIRS01000020">
    <property type="protein sequence ID" value="TQS42088.1"/>
    <property type="molecule type" value="Genomic_DNA"/>
</dbReference>
<dbReference type="OrthoDB" id="7281941at2"/>
<dbReference type="AlphaFoldDB" id="A0A545AL90"/>
<sequence>MCTYETATLPISGAGKGRDGWFPLTDATVYFDHPVAAPQSHTLNVDFRNPGLGAAARVAVELDPAAARALAENILAMLDAAPPALLEESLA</sequence>
<dbReference type="RefSeq" id="WP_142707489.1">
    <property type="nucleotide sequence ID" value="NZ_VIRS01000020.1"/>
</dbReference>
<evidence type="ECO:0000313" key="1">
    <source>
        <dbReference type="EMBL" id="TQS42088.1"/>
    </source>
</evidence>
<evidence type="ECO:0000313" key="2">
    <source>
        <dbReference type="Proteomes" id="UP000317982"/>
    </source>
</evidence>
<accession>A0A545AL90</accession>
<dbReference type="InterPro" id="IPR046262">
    <property type="entry name" value="DUF6295"/>
</dbReference>
<organism evidence="1 2">
    <name type="scientific">Cryptosporangium phraense</name>
    <dbReference type="NCBI Taxonomy" id="2593070"/>
    <lineage>
        <taxon>Bacteria</taxon>
        <taxon>Bacillati</taxon>
        <taxon>Actinomycetota</taxon>
        <taxon>Actinomycetes</taxon>
        <taxon>Cryptosporangiales</taxon>
        <taxon>Cryptosporangiaceae</taxon>
        <taxon>Cryptosporangium</taxon>
    </lineage>
</organism>
<gene>
    <name evidence="1" type="ORF">FL583_26235</name>
</gene>
<protein>
    <submittedName>
        <fullName evidence="1">Uncharacterized protein</fullName>
    </submittedName>
</protein>
<proteinExistence type="predicted"/>
<name>A0A545AL90_9ACTN</name>
<dbReference type="Pfam" id="PF19812">
    <property type="entry name" value="DUF6295"/>
    <property type="match status" value="1"/>
</dbReference>
<keyword evidence="2" id="KW-1185">Reference proteome</keyword>
<reference evidence="1 2" key="1">
    <citation type="submission" date="2019-07" db="EMBL/GenBank/DDBJ databases">
        <title>Cryptosporangium phraense sp. nov., isolated from plant litter.</title>
        <authorList>
            <person name="Suriyachadkun C."/>
        </authorList>
    </citation>
    <scope>NUCLEOTIDE SEQUENCE [LARGE SCALE GENOMIC DNA]</scope>
    <source>
        <strain evidence="1 2">A-T 5661</strain>
    </source>
</reference>